<accession>A0A1H8LRG1</accession>
<proteinExistence type="predicted"/>
<dbReference type="Proteomes" id="UP000198893">
    <property type="component" value="Unassembled WGS sequence"/>
</dbReference>
<name>A0A1H8LRG1_9RHOB</name>
<evidence type="ECO:0008006" key="4">
    <source>
        <dbReference type="Google" id="ProtNLM"/>
    </source>
</evidence>
<evidence type="ECO:0000256" key="1">
    <source>
        <dbReference type="SAM" id="Coils"/>
    </source>
</evidence>
<dbReference type="EMBL" id="FODS01000001">
    <property type="protein sequence ID" value="SEO07448.1"/>
    <property type="molecule type" value="Genomic_DNA"/>
</dbReference>
<protein>
    <recommendedName>
        <fullName evidence="4">Flagellar export protein FliJ</fullName>
    </recommendedName>
</protein>
<dbReference type="OrthoDB" id="7861976at2"/>
<gene>
    <name evidence="2" type="ORF">SAMN04490248_101252</name>
</gene>
<keyword evidence="3" id="KW-1185">Reference proteome</keyword>
<evidence type="ECO:0000313" key="3">
    <source>
        <dbReference type="Proteomes" id="UP000198893"/>
    </source>
</evidence>
<dbReference type="STRING" id="569882.SAMN04490248_101252"/>
<dbReference type="AlphaFoldDB" id="A0A1H8LRG1"/>
<organism evidence="2 3">
    <name type="scientific">Salinihabitans flavidus</name>
    <dbReference type="NCBI Taxonomy" id="569882"/>
    <lineage>
        <taxon>Bacteria</taxon>
        <taxon>Pseudomonadati</taxon>
        <taxon>Pseudomonadota</taxon>
        <taxon>Alphaproteobacteria</taxon>
        <taxon>Rhodobacterales</taxon>
        <taxon>Roseobacteraceae</taxon>
        <taxon>Salinihabitans</taxon>
    </lineage>
</organism>
<sequence length="136" mass="15731">MSRTNLEPLAEVIDTQYRVEEAGFRRVVDEERRLRAMLDDLNEKERAARDALRTDSAMRSFGGDALWFTWMARNRVLLNARLANILARKEASQARLKKANGRVLAAKDIRDSARETQKNARTAQQLSVLLEQMTWR</sequence>
<evidence type="ECO:0000313" key="2">
    <source>
        <dbReference type="EMBL" id="SEO07448.1"/>
    </source>
</evidence>
<reference evidence="2 3" key="1">
    <citation type="submission" date="2016-10" db="EMBL/GenBank/DDBJ databases">
        <authorList>
            <person name="de Groot N.N."/>
        </authorList>
    </citation>
    <scope>NUCLEOTIDE SEQUENCE [LARGE SCALE GENOMIC DNA]</scope>
    <source>
        <strain evidence="2 3">DSM 27842</strain>
    </source>
</reference>
<keyword evidence="1" id="KW-0175">Coiled coil</keyword>
<dbReference type="RefSeq" id="WP_139196101.1">
    <property type="nucleotide sequence ID" value="NZ_FODS01000001.1"/>
</dbReference>
<feature type="coiled-coil region" evidence="1">
    <location>
        <begin position="27"/>
        <end position="54"/>
    </location>
</feature>